<reference evidence="3 4" key="1">
    <citation type="submission" date="2015-02" db="EMBL/GenBank/DDBJ databases">
        <title>Draft Genome Sequences of Two Closely-Related Aflatoxigenic Aspergillus Species Obtained from the Cote d'Ivoire.</title>
        <authorList>
            <person name="Moore G.G."/>
            <person name="Beltz S.B."/>
            <person name="Mack B.M."/>
        </authorList>
    </citation>
    <scope>NUCLEOTIDE SEQUENCE [LARGE SCALE GENOMIC DNA]</scope>
    <source>
        <strain evidence="3 4">SRRC1468</strain>
    </source>
</reference>
<keyword evidence="1" id="KW-0175">Coiled coil</keyword>
<dbReference type="Gene3D" id="1.20.5.170">
    <property type="match status" value="1"/>
</dbReference>
<dbReference type="EMBL" id="JZBS01003356">
    <property type="protein sequence ID" value="KKK15188.1"/>
    <property type="molecule type" value="Genomic_DNA"/>
</dbReference>
<gene>
    <name evidence="3" type="ORF">ARAM_002013</name>
</gene>
<feature type="coiled-coil region" evidence="1">
    <location>
        <begin position="87"/>
        <end position="114"/>
    </location>
</feature>
<feature type="compositionally biased region" description="Polar residues" evidence="2">
    <location>
        <begin position="45"/>
        <end position="54"/>
    </location>
</feature>
<dbReference type="PANTHER" id="PTHR40618">
    <property type="entry name" value="B-ZIP TRANSCRIPTION FACTOR (EUROFUNG)-RELATED"/>
    <property type="match status" value="1"/>
</dbReference>
<dbReference type="CDD" id="cd14688">
    <property type="entry name" value="bZIP_YAP"/>
    <property type="match status" value="1"/>
</dbReference>
<proteinExistence type="predicted"/>
<evidence type="ECO:0008006" key="5">
    <source>
        <dbReference type="Google" id="ProtNLM"/>
    </source>
</evidence>
<dbReference type="SUPFAM" id="SSF57959">
    <property type="entry name" value="Leucine zipper domain"/>
    <property type="match status" value="1"/>
</dbReference>
<dbReference type="AlphaFoldDB" id="A0A0F8U6J0"/>
<dbReference type="GO" id="GO:0003700">
    <property type="term" value="F:DNA-binding transcription factor activity"/>
    <property type="evidence" value="ECO:0007669"/>
    <property type="project" value="InterPro"/>
</dbReference>
<organism evidence="3 4">
    <name type="scientific">Aspergillus rambellii</name>
    <dbReference type="NCBI Taxonomy" id="308745"/>
    <lineage>
        <taxon>Eukaryota</taxon>
        <taxon>Fungi</taxon>
        <taxon>Dikarya</taxon>
        <taxon>Ascomycota</taxon>
        <taxon>Pezizomycotina</taxon>
        <taxon>Eurotiomycetes</taxon>
        <taxon>Eurotiomycetidae</taxon>
        <taxon>Eurotiales</taxon>
        <taxon>Aspergillaceae</taxon>
        <taxon>Aspergillus</taxon>
        <taxon>Aspergillus subgen. Nidulantes</taxon>
    </lineage>
</organism>
<name>A0A0F8U6J0_9EURO</name>
<dbReference type="OrthoDB" id="3555317at2759"/>
<dbReference type="Proteomes" id="UP000034291">
    <property type="component" value="Unassembled WGS sequence"/>
</dbReference>
<evidence type="ECO:0000256" key="1">
    <source>
        <dbReference type="SAM" id="Coils"/>
    </source>
</evidence>
<dbReference type="PANTHER" id="PTHR40618:SF1">
    <property type="entry name" value="B-ZIP TRANSCRIPTION FACTOR (EUROFUNG)"/>
    <property type="match status" value="1"/>
</dbReference>
<feature type="compositionally biased region" description="Basic and acidic residues" evidence="2">
    <location>
        <begin position="159"/>
        <end position="169"/>
    </location>
</feature>
<protein>
    <recommendedName>
        <fullName evidence="5">BZIP domain-containing protein</fullName>
    </recommendedName>
</protein>
<evidence type="ECO:0000313" key="3">
    <source>
        <dbReference type="EMBL" id="KKK15188.1"/>
    </source>
</evidence>
<accession>A0A0F8U6J0</accession>
<dbReference type="InterPro" id="IPR046347">
    <property type="entry name" value="bZIP_sf"/>
</dbReference>
<evidence type="ECO:0000313" key="4">
    <source>
        <dbReference type="Proteomes" id="UP000034291"/>
    </source>
</evidence>
<feature type="region of interest" description="Disordered" evidence="2">
    <location>
        <begin position="32"/>
        <end position="75"/>
    </location>
</feature>
<keyword evidence="4" id="KW-1185">Reference proteome</keyword>
<comment type="caution">
    <text evidence="3">The sequence shown here is derived from an EMBL/GenBank/DDBJ whole genome shotgun (WGS) entry which is preliminary data.</text>
</comment>
<sequence length="459" mass="50910">MTAIHHAATNRNFASMETAGIATIPLGVGYLDGNGREKDGPGSQPAVTAQATSQPRRKRGRQKNTANPETAAERRRTQIRLAQRAYRARQEATLSQLKAQIGQLEDAVENLSQIFLRFSDTLMQSGVLKTFPEVTHSLQEATKSFVLLANKATEPPEMETSRETFDKPENSGPELRSTLLGSVSTACTNSIPRDTIGMEAMGALNVDSSPSRLTSEPNDASVLFPAGFDELPTHPPTPVEAPTPPAEIPYIRSPSLYGPRSPFFSERLHWVCVQRALHYLKDFTVPDSKFSYTFGFLMTMMSREQLIGYFSTLVDRSGSPDVFEEWSIPTFSLGGAGSHYPRKLLPATSPIQLKTYLNQARCEDNDEVWFDTEDVEGFLEANGVILWNRNSSEQVTALGASQTPHQNMLSADLQSPTLIVDEHKLARWLSRNAVCLGRVVGFRRRDVESFILKFAWPLC</sequence>
<evidence type="ECO:0000256" key="2">
    <source>
        <dbReference type="SAM" id="MobiDB-lite"/>
    </source>
</evidence>
<feature type="region of interest" description="Disordered" evidence="2">
    <location>
        <begin position="153"/>
        <end position="176"/>
    </location>
</feature>